<accession>A0ABV9W666</accession>
<dbReference type="Proteomes" id="UP001595912">
    <property type="component" value="Unassembled WGS sequence"/>
</dbReference>
<evidence type="ECO:0000313" key="2">
    <source>
        <dbReference type="Proteomes" id="UP001595912"/>
    </source>
</evidence>
<comment type="caution">
    <text evidence="1">The sequence shown here is derived from an EMBL/GenBank/DDBJ whole genome shotgun (WGS) entry which is preliminary data.</text>
</comment>
<reference evidence="2" key="1">
    <citation type="journal article" date="2019" name="Int. J. Syst. Evol. Microbiol.">
        <title>The Global Catalogue of Microorganisms (GCM) 10K type strain sequencing project: providing services to taxonomists for standard genome sequencing and annotation.</title>
        <authorList>
            <consortium name="The Broad Institute Genomics Platform"/>
            <consortium name="The Broad Institute Genome Sequencing Center for Infectious Disease"/>
            <person name="Wu L."/>
            <person name="Ma J."/>
        </authorList>
    </citation>
    <scope>NUCLEOTIDE SEQUENCE [LARGE SCALE GENOMIC DNA]</scope>
    <source>
        <strain evidence="2">CGMCC 4.7152</strain>
    </source>
</reference>
<organism evidence="1 2">
    <name type="scientific">Dactylosporangium cerinum</name>
    <dbReference type="NCBI Taxonomy" id="1434730"/>
    <lineage>
        <taxon>Bacteria</taxon>
        <taxon>Bacillati</taxon>
        <taxon>Actinomycetota</taxon>
        <taxon>Actinomycetes</taxon>
        <taxon>Micromonosporales</taxon>
        <taxon>Micromonosporaceae</taxon>
        <taxon>Dactylosporangium</taxon>
    </lineage>
</organism>
<sequence>MVARGWVDLFRGYPTKGSVPLAADELAAVIEAPTSWIYELDDWEIIGLCIGDEWARLTGAWDRLRA</sequence>
<name>A0ABV9W666_9ACTN</name>
<dbReference type="RefSeq" id="WP_380122377.1">
    <property type="nucleotide sequence ID" value="NZ_JBHSIU010000052.1"/>
</dbReference>
<gene>
    <name evidence="1" type="ORF">ACFPIJ_36945</name>
</gene>
<dbReference type="EMBL" id="JBHSIU010000052">
    <property type="protein sequence ID" value="MFC5003395.1"/>
    <property type="molecule type" value="Genomic_DNA"/>
</dbReference>
<proteinExistence type="predicted"/>
<keyword evidence="2" id="KW-1185">Reference proteome</keyword>
<evidence type="ECO:0000313" key="1">
    <source>
        <dbReference type="EMBL" id="MFC5003395.1"/>
    </source>
</evidence>
<protein>
    <submittedName>
        <fullName evidence="1">Uncharacterized protein</fullName>
    </submittedName>
</protein>